<proteinExistence type="predicted"/>
<dbReference type="RefSeq" id="WP_184799864.1">
    <property type="nucleotide sequence ID" value="NZ_JACIIZ010000005.1"/>
</dbReference>
<accession>A0A7X0EC68</accession>
<dbReference type="Proteomes" id="UP000539175">
    <property type="component" value="Unassembled WGS sequence"/>
</dbReference>
<dbReference type="EMBL" id="JACIIZ010000005">
    <property type="protein sequence ID" value="MBB6251397.1"/>
    <property type="molecule type" value="Genomic_DNA"/>
</dbReference>
<keyword evidence="3" id="KW-1185">Reference proteome</keyword>
<evidence type="ECO:0000313" key="3">
    <source>
        <dbReference type="Proteomes" id="UP000539175"/>
    </source>
</evidence>
<protein>
    <recommendedName>
        <fullName evidence="1">DUF4031 domain-containing protein</fullName>
    </recommendedName>
</protein>
<evidence type="ECO:0000259" key="1">
    <source>
        <dbReference type="Pfam" id="PF13223"/>
    </source>
</evidence>
<reference evidence="2 3" key="1">
    <citation type="submission" date="2020-08" db="EMBL/GenBank/DDBJ databases">
        <title>Genomic Encyclopedia of Type Strains, Phase IV (KMG-IV): sequencing the most valuable type-strain genomes for metagenomic binning, comparative biology and taxonomic classification.</title>
        <authorList>
            <person name="Goeker M."/>
        </authorList>
    </citation>
    <scope>NUCLEOTIDE SEQUENCE [LARGE SCALE GENOMIC DNA]</scope>
    <source>
        <strain evidence="2 3">DSM 22198</strain>
    </source>
</reference>
<feature type="domain" description="DUF4031" evidence="1">
    <location>
        <begin position="3"/>
        <end position="75"/>
    </location>
</feature>
<dbReference type="Pfam" id="PF13223">
    <property type="entry name" value="DUF4031"/>
    <property type="match status" value="1"/>
</dbReference>
<organism evidence="2 3">
    <name type="scientific">Nitrospirillum iridis</name>
    <dbReference type="NCBI Taxonomy" id="765888"/>
    <lineage>
        <taxon>Bacteria</taxon>
        <taxon>Pseudomonadati</taxon>
        <taxon>Pseudomonadota</taxon>
        <taxon>Alphaproteobacteria</taxon>
        <taxon>Rhodospirillales</taxon>
        <taxon>Azospirillaceae</taxon>
        <taxon>Nitrospirillum</taxon>
    </lineage>
</organism>
<name>A0A7X0EC68_9PROT</name>
<comment type="caution">
    <text evidence="2">The sequence shown here is derived from an EMBL/GenBank/DDBJ whole genome shotgun (WGS) entry which is preliminary data.</text>
</comment>
<gene>
    <name evidence="2" type="ORF">FHS74_001948</name>
</gene>
<sequence>MTVYVDNMRAQLGRMILCHMIADTEAELHAMASRIGMLRRWYQGDHYDVSASRRALAVKAGAITITWRQAAAMRARRKVTGELGKPEEAFAWYKAHQAHQAIEQGGGRAA</sequence>
<dbReference type="AlphaFoldDB" id="A0A7X0EC68"/>
<evidence type="ECO:0000313" key="2">
    <source>
        <dbReference type="EMBL" id="MBB6251397.1"/>
    </source>
</evidence>
<dbReference type="InterPro" id="IPR025109">
    <property type="entry name" value="DUF4031"/>
</dbReference>